<sequence length="157" mass="16616">MLNDRLRADMATMLDGLGEQFRGIAELQKQRALLTATATACDKRIEVTVNADGLLIATKFADDVLDLSLEEIATNLTAAVQSAAADVAGRSRELMTPLLERRDALPKLSEIIEGAPDLGAMLPTAPAPPTVLPDHTRWPTDGSGIAGPRSAVADNDD</sequence>
<keyword evidence="3" id="KW-1185">Reference proteome</keyword>
<reference evidence="2 3" key="1">
    <citation type="submission" date="2017-12" db="EMBL/GenBank/DDBJ databases">
        <title>Sequencing the genomes of 1000 Actinobacteria strains.</title>
        <authorList>
            <person name="Klenk H.-P."/>
        </authorList>
    </citation>
    <scope>NUCLEOTIDE SEQUENCE [LARGE SCALE GENOMIC DNA]</scope>
    <source>
        <strain evidence="2 3">DSM 44489</strain>
    </source>
</reference>
<dbReference type="SUPFAM" id="SSF82607">
    <property type="entry name" value="YbaB-like"/>
    <property type="match status" value="1"/>
</dbReference>
<evidence type="ECO:0000313" key="2">
    <source>
        <dbReference type="EMBL" id="PKV98191.1"/>
    </source>
</evidence>
<dbReference type="EMBL" id="PJMW01000001">
    <property type="protein sequence ID" value="PKV98191.1"/>
    <property type="molecule type" value="Genomic_DNA"/>
</dbReference>
<comment type="caution">
    <text evidence="2">The sequence shown here is derived from an EMBL/GenBank/DDBJ whole genome shotgun (WGS) entry which is preliminary data.</text>
</comment>
<organism evidence="2 3">
    <name type="scientific">Nocardia fluminea</name>
    <dbReference type="NCBI Taxonomy" id="134984"/>
    <lineage>
        <taxon>Bacteria</taxon>
        <taxon>Bacillati</taxon>
        <taxon>Actinomycetota</taxon>
        <taxon>Actinomycetes</taxon>
        <taxon>Mycobacteriales</taxon>
        <taxon>Nocardiaceae</taxon>
        <taxon>Nocardia</taxon>
    </lineage>
</organism>
<evidence type="ECO:0000313" key="3">
    <source>
        <dbReference type="Proteomes" id="UP000233766"/>
    </source>
</evidence>
<dbReference type="Proteomes" id="UP000233766">
    <property type="component" value="Unassembled WGS sequence"/>
</dbReference>
<dbReference type="InterPro" id="IPR036894">
    <property type="entry name" value="YbaB-like_sf"/>
</dbReference>
<gene>
    <name evidence="2" type="ORF">ATK86_0201</name>
</gene>
<protein>
    <submittedName>
        <fullName evidence="2">DNA-binding protein YbaB</fullName>
    </submittedName>
</protein>
<dbReference type="RefSeq" id="WP_101462695.1">
    <property type="nucleotide sequence ID" value="NZ_PJMW01000001.1"/>
</dbReference>
<accession>A0A2N3WWD1</accession>
<dbReference type="AlphaFoldDB" id="A0A2N3WWD1"/>
<feature type="region of interest" description="Disordered" evidence="1">
    <location>
        <begin position="134"/>
        <end position="157"/>
    </location>
</feature>
<proteinExistence type="predicted"/>
<dbReference type="OrthoDB" id="4549950at2"/>
<keyword evidence="2" id="KW-0238">DNA-binding</keyword>
<dbReference type="GO" id="GO:0003677">
    <property type="term" value="F:DNA binding"/>
    <property type="evidence" value="ECO:0007669"/>
    <property type="project" value="UniProtKB-KW"/>
</dbReference>
<name>A0A2N3WWD1_9NOCA</name>
<dbReference type="Gene3D" id="3.30.1310.10">
    <property type="entry name" value="Nucleoid-associated protein YbaB-like domain"/>
    <property type="match status" value="1"/>
</dbReference>
<dbReference type="InterPro" id="IPR004401">
    <property type="entry name" value="YbaB/EbfC"/>
</dbReference>
<evidence type="ECO:0000256" key="1">
    <source>
        <dbReference type="SAM" id="MobiDB-lite"/>
    </source>
</evidence>
<dbReference type="Pfam" id="PF02575">
    <property type="entry name" value="YbaB_DNA_bd"/>
    <property type="match status" value="1"/>
</dbReference>